<dbReference type="Gene3D" id="3.40.50.880">
    <property type="match status" value="1"/>
</dbReference>
<dbReference type="SUPFAM" id="SSF52317">
    <property type="entry name" value="Class I glutamine amidotransferase-like"/>
    <property type="match status" value="1"/>
</dbReference>
<dbReference type="PANTHER" id="PTHR20919:SF0">
    <property type="entry name" value="HOMOSERINE O-SUCCINYLTRANSFERASE"/>
    <property type="match status" value="1"/>
</dbReference>
<dbReference type="GO" id="GO:0008899">
    <property type="term" value="F:homoserine O-succinyltransferase activity"/>
    <property type="evidence" value="ECO:0007669"/>
    <property type="project" value="UniProtKB-UniRule"/>
</dbReference>
<dbReference type="InterPro" id="IPR033752">
    <property type="entry name" value="MetA_family"/>
</dbReference>
<feature type="binding site" evidence="6">
    <location>
        <position position="249"/>
    </location>
    <ligand>
        <name>substrate</name>
    </ligand>
</feature>
<dbReference type="NCBIfam" id="TIGR01001">
    <property type="entry name" value="metA"/>
    <property type="match status" value="1"/>
</dbReference>
<dbReference type="GO" id="GO:0004414">
    <property type="term" value="F:homoserine O-acetyltransferase activity"/>
    <property type="evidence" value="ECO:0007669"/>
    <property type="project" value="UniProtKB-EC"/>
</dbReference>
<keyword evidence="4 6" id="KW-0808">Transferase</keyword>
<comment type="caution">
    <text evidence="6">Lacks conserved residue(s) required for the propagation of feature annotation.</text>
</comment>
<sequence length="305" mass="35813">MPLNIPDKLPAIKLLQEENIFVIDTTKASHQDIRPLRIVILNLMPLKVSTETDLLRLLSNTPLQVEIDFLKIKGHKHKNTSAEHMRTFYNNFEKIKHNKYDGMIITGAPVEQLPFEEVTYWDEMKEIMDWSAQNVTSSLFICWGAQASLYHFYGIPKYDLDKKMFGVFQQQISDNKLPIFRGFDDEFYVPHSRHTEIRAEDIKRIPDLEIISSSPDSGVNMVMAKNGRQFFLTGHSEYSRGTLANEYYRDVKKKLPIELPKNYFANDDDTQKPIMRWRSAANLLFTNWLNYYVYQETPYNLDDIR</sequence>
<feature type="site" description="Important for substrate specificity" evidence="6">
    <location>
        <position position="192"/>
    </location>
</feature>
<dbReference type="InterPro" id="IPR005697">
    <property type="entry name" value="HST_MetA"/>
</dbReference>
<dbReference type="PANTHER" id="PTHR20919">
    <property type="entry name" value="HOMOSERINE O-SUCCINYLTRANSFERASE"/>
    <property type="match status" value="1"/>
</dbReference>
<keyword evidence="5 6" id="KW-0012">Acyltransferase</keyword>
<feature type="binding site" evidence="6">
    <location>
        <position position="192"/>
    </location>
    <ligand>
        <name>substrate</name>
    </ligand>
</feature>
<evidence type="ECO:0000256" key="3">
    <source>
        <dbReference type="ARBA" id="ARBA00022605"/>
    </source>
</evidence>
<dbReference type="CDD" id="cd03131">
    <property type="entry name" value="GATase1_HTS"/>
    <property type="match status" value="1"/>
</dbReference>
<feature type="site" description="Important for acyl-CoA specificity" evidence="6">
    <location>
        <position position="111"/>
    </location>
</feature>
<dbReference type="GO" id="GO:0005737">
    <property type="term" value="C:cytoplasm"/>
    <property type="evidence" value="ECO:0007669"/>
    <property type="project" value="UniProtKB-SubCell"/>
</dbReference>
<proteinExistence type="inferred from homology"/>
<evidence type="ECO:0000313" key="9">
    <source>
        <dbReference type="Proteomes" id="UP000198964"/>
    </source>
</evidence>
<feature type="active site" description="Acyl-thioester intermediate" evidence="6 7">
    <location>
        <position position="142"/>
    </location>
</feature>
<dbReference type="FunFam" id="3.40.50.880:FF:000004">
    <property type="entry name" value="Homoserine O-succinyltransferase"/>
    <property type="match status" value="1"/>
</dbReference>
<comment type="pathway">
    <text evidence="6">Amino-acid biosynthesis; L-methionine biosynthesis via de novo pathway; O-acetyl-L-homoserine from L-homoserine: step 1/1.</text>
</comment>
<dbReference type="Pfam" id="PF04204">
    <property type="entry name" value="HTS"/>
    <property type="match status" value="1"/>
</dbReference>
<keyword evidence="2 6" id="KW-0963">Cytoplasm</keyword>
<keyword evidence="3 6" id="KW-0028">Amino-acid biosynthesis</keyword>
<evidence type="ECO:0000256" key="6">
    <source>
        <dbReference type="HAMAP-Rule" id="MF_00295"/>
    </source>
</evidence>
<gene>
    <name evidence="6" type="primary">metAA</name>
    <name evidence="8" type="ORF">SAMN05216283_107157</name>
</gene>
<dbReference type="AlphaFoldDB" id="A0A1I2J270"/>
<dbReference type="EC" id="2.3.1.31" evidence="6"/>
<comment type="catalytic activity">
    <reaction evidence="6">
        <text>L-homoserine + acetyl-CoA = O-acetyl-L-homoserine + CoA</text>
        <dbReference type="Rhea" id="RHEA:13701"/>
        <dbReference type="ChEBI" id="CHEBI:57287"/>
        <dbReference type="ChEBI" id="CHEBI:57288"/>
        <dbReference type="ChEBI" id="CHEBI:57476"/>
        <dbReference type="ChEBI" id="CHEBI:57716"/>
        <dbReference type="EC" id="2.3.1.31"/>
    </reaction>
</comment>
<dbReference type="STRING" id="655355.SAMN05216283_107157"/>
<accession>A0A1I2J270</accession>
<dbReference type="PIRSF" id="PIRSF000450">
    <property type="entry name" value="H_ser_succinyltr"/>
    <property type="match status" value="1"/>
</dbReference>
<keyword evidence="9" id="KW-1185">Reference proteome</keyword>
<dbReference type="HAMAP" id="MF_00295">
    <property type="entry name" value="MetA_acyltransf"/>
    <property type="match status" value="1"/>
</dbReference>
<dbReference type="Proteomes" id="UP000198964">
    <property type="component" value="Unassembled WGS sequence"/>
</dbReference>
<dbReference type="UniPathway" id="UPA00051">
    <property type="reaction ID" value="UER00074"/>
</dbReference>
<keyword evidence="6" id="KW-0486">Methionine biosynthesis</keyword>
<feature type="active site" description="Proton acceptor" evidence="6">
    <location>
        <position position="235"/>
    </location>
</feature>
<dbReference type="RefSeq" id="WP_093920492.1">
    <property type="nucleotide sequence ID" value="NZ_FONW01000007.1"/>
</dbReference>
<comment type="similarity">
    <text evidence="6">Belongs to the MetA family.</text>
</comment>
<comment type="function">
    <text evidence="6">Transfers an acetyl group from acetyl-CoA to L-homoserine, forming acetyl-L-homoserine.</text>
</comment>
<feature type="binding site" evidence="6">
    <location>
        <position position="163"/>
    </location>
    <ligand>
        <name>substrate</name>
    </ligand>
</feature>
<name>A0A1I2J270_9BACT</name>
<comment type="subcellular location">
    <subcellularLocation>
        <location evidence="1 6">Cytoplasm</location>
    </subcellularLocation>
</comment>
<evidence type="ECO:0000256" key="4">
    <source>
        <dbReference type="ARBA" id="ARBA00022679"/>
    </source>
</evidence>
<dbReference type="InterPro" id="IPR029062">
    <property type="entry name" value="Class_I_gatase-like"/>
</dbReference>
<protein>
    <recommendedName>
        <fullName evidence="6">Homoserine O-acetyltransferase</fullName>
        <shortName evidence="6">HAT</shortName>
        <ecNumber evidence="6">2.3.1.31</ecNumber>
    </recommendedName>
    <alternativeName>
        <fullName evidence="6">Homoserine transacetylase</fullName>
        <shortName evidence="6">HTA</shortName>
    </alternativeName>
</protein>
<evidence type="ECO:0000313" key="8">
    <source>
        <dbReference type="EMBL" id="SFF48755.1"/>
    </source>
</evidence>
<evidence type="ECO:0000256" key="2">
    <source>
        <dbReference type="ARBA" id="ARBA00022490"/>
    </source>
</evidence>
<reference evidence="8 9" key="1">
    <citation type="submission" date="2016-10" db="EMBL/GenBank/DDBJ databases">
        <authorList>
            <person name="de Groot N.N."/>
        </authorList>
    </citation>
    <scope>NUCLEOTIDE SEQUENCE [LARGE SCALE GENOMIC DNA]</scope>
    <source>
        <strain evidence="8 9">CGMCC 1.9156</strain>
    </source>
</reference>
<feature type="active site" evidence="6">
    <location>
        <position position="237"/>
    </location>
</feature>
<dbReference type="EMBL" id="FONW01000007">
    <property type="protein sequence ID" value="SFF48755.1"/>
    <property type="molecule type" value="Genomic_DNA"/>
</dbReference>
<evidence type="ECO:0000256" key="1">
    <source>
        <dbReference type="ARBA" id="ARBA00004496"/>
    </source>
</evidence>
<evidence type="ECO:0000256" key="5">
    <source>
        <dbReference type="ARBA" id="ARBA00023315"/>
    </source>
</evidence>
<evidence type="ECO:0000256" key="7">
    <source>
        <dbReference type="PIRSR" id="PIRSR000450-1"/>
    </source>
</evidence>
<dbReference type="GO" id="GO:0019281">
    <property type="term" value="P:L-methionine biosynthetic process from homoserine via O-succinyl-L-homoserine and cystathionine"/>
    <property type="evidence" value="ECO:0007669"/>
    <property type="project" value="InterPro"/>
</dbReference>
<organism evidence="8 9">
    <name type="scientific">Sunxiuqinia elliptica</name>
    <dbReference type="NCBI Taxonomy" id="655355"/>
    <lineage>
        <taxon>Bacteria</taxon>
        <taxon>Pseudomonadati</taxon>
        <taxon>Bacteroidota</taxon>
        <taxon>Bacteroidia</taxon>
        <taxon>Marinilabiliales</taxon>
        <taxon>Prolixibacteraceae</taxon>
        <taxon>Sunxiuqinia</taxon>
    </lineage>
</organism>